<feature type="region of interest" description="Disordered" evidence="1">
    <location>
        <begin position="1"/>
        <end position="50"/>
    </location>
</feature>
<keyword evidence="3" id="KW-1185">Reference proteome</keyword>
<evidence type="ECO:0000256" key="1">
    <source>
        <dbReference type="SAM" id="MobiDB-lite"/>
    </source>
</evidence>
<dbReference type="Proteomes" id="UP000000493">
    <property type="component" value="Chromosome"/>
</dbReference>
<evidence type="ECO:0000313" key="2">
    <source>
        <dbReference type="EMBL" id="AEI47657.1"/>
    </source>
</evidence>
<dbReference type="EMBL" id="CP002859">
    <property type="protein sequence ID" value="AEI47657.1"/>
    <property type="molecule type" value="Genomic_DNA"/>
</dbReference>
<protein>
    <submittedName>
        <fullName evidence="2">Uncharacterized protein</fullName>
    </submittedName>
</protein>
<reference evidence="2 3" key="2">
    <citation type="journal article" date="2012" name="Stand. Genomic Sci.">
        <title>Complete genome sequence of the aquatic bacterium Runella slithyformis type strain (LSU 4(T)).</title>
        <authorList>
            <person name="Copeland A."/>
            <person name="Zhang X."/>
            <person name="Misra M."/>
            <person name="Lapidus A."/>
            <person name="Nolan M."/>
            <person name="Lucas S."/>
            <person name="Deshpande S."/>
            <person name="Cheng J.F."/>
            <person name="Tapia R."/>
            <person name="Goodwin L.A."/>
            <person name="Pitluck S."/>
            <person name="Liolios K."/>
            <person name="Pagani I."/>
            <person name="Ivanova N."/>
            <person name="Mikhailova N."/>
            <person name="Pati A."/>
            <person name="Chen A."/>
            <person name="Palaniappan K."/>
            <person name="Land M."/>
            <person name="Hauser L."/>
            <person name="Pan C."/>
            <person name="Jeffries C.D."/>
            <person name="Detter J.C."/>
            <person name="Brambilla E.M."/>
            <person name="Rohde M."/>
            <person name="Djao O.D."/>
            <person name="Goker M."/>
            <person name="Sikorski J."/>
            <person name="Tindall B.J."/>
            <person name="Woyke T."/>
            <person name="Bristow J."/>
            <person name="Eisen J.A."/>
            <person name="Markowitz V."/>
            <person name="Hugenholtz P."/>
            <person name="Kyrpides N.C."/>
            <person name="Klenk H.P."/>
            <person name="Mavromatis K."/>
        </authorList>
    </citation>
    <scope>NUCLEOTIDE SEQUENCE [LARGE SCALE GENOMIC DNA]</scope>
    <source>
        <strain evidence="3">ATCC 29530 / DSM 19594 / LMG 11500 / NCIMB 11436 / LSU 4</strain>
    </source>
</reference>
<organism evidence="2 3">
    <name type="scientific">Runella slithyformis (strain ATCC 29530 / DSM 19594 / LMG 11500 / NCIMB 11436 / LSU 4)</name>
    <dbReference type="NCBI Taxonomy" id="761193"/>
    <lineage>
        <taxon>Bacteria</taxon>
        <taxon>Pseudomonadati</taxon>
        <taxon>Bacteroidota</taxon>
        <taxon>Cytophagia</taxon>
        <taxon>Cytophagales</taxon>
        <taxon>Spirosomataceae</taxon>
        <taxon>Runella</taxon>
    </lineage>
</organism>
<feature type="compositionally biased region" description="Polar residues" evidence="1">
    <location>
        <begin position="1"/>
        <end position="17"/>
    </location>
</feature>
<dbReference type="KEGG" id="rsi:Runsl_1229"/>
<sequence>MSQLQSTGDTAGITSDETPVIPQEIPDEPNGPTAGPTGGMTDTPEADLPPDLPTVIPTVIPPVIPPVIPVLPQESGLTQKSLKLSSWLCRELELEAAAGGDTFNGHIVKILSNRSRLSEELEVINNRYHDLGKKYNALATAHHDLQAKNEVLLLESQKQITAKQQIEPQIEILVKVMDAIIEDAAFYSTLRSEFLQERRQHWLNYFLTNPS</sequence>
<reference evidence="3" key="1">
    <citation type="submission" date="2011-06" db="EMBL/GenBank/DDBJ databases">
        <title>The complete genome of chromosome of Runella slithyformis DSM 19594.</title>
        <authorList>
            <consortium name="US DOE Joint Genome Institute (JGI-PGF)"/>
            <person name="Lucas S."/>
            <person name="Han J."/>
            <person name="Lapidus A."/>
            <person name="Bruce D."/>
            <person name="Goodwin L."/>
            <person name="Pitluck S."/>
            <person name="Peters L."/>
            <person name="Kyrpides N."/>
            <person name="Mavromatis K."/>
            <person name="Ivanova N."/>
            <person name="Ovchinnikova G."/>
            <person name="Zhang X."/>
            <person name="Misra M."/>
            <person name="Detter J.C."/>
            <person name="Tapia R."/>
            <person name="Han C."/>
            <person name="Land M."/>
            <person name="Hauser L."/>
            <person name="Markowitz V."/>
            <person name="Cheng J.-F."/>
            <person name="Hugenholtz P."/>
            <person name="Woyke T."/>
            <person name="Wu D."/>
            <person name="Tindall B."/>
            <person name="Faehrich R."/>
            <person name="Brambilla E."/>
            <person name="Klenk H.-P."/>
            <person name="Eisen J.A."/>
        </authorList>
    </citation>
    <scope>NUCLEOTIDE SEQUENCE [LARGE SCALE GENOMIC DNA]</scope>
    <source>
        <strain evidence="3">ATCC 29530 / DSM 19594 / LMG 11500 / NCIMB 11436 / LSU 4</strain>
    </source>
</reference>
<gene>
    <name evidence="2" type="ordered locus">Runsl_1229</name>
</gene>
<dbReference type="RefSeq" id="WP_013926976.1">
    <property type="nucleotide sequence ID" value="NC_015703.1"/>
</dbReference>
<proteinExistence type="predicted"/>
<accession>A0A7U3ZI46</accession>
<dbReference type="AlphaFoldDB" id="A0A7U3ZI46"/>
<evidence type="ECO:0000313" key="3">
    <source>
        <dbReference type="Proteomes" id="UP000000493"/>
    </source>
</evidence>
<name>A0A7U3ZI46_RUNSL</name>